<evidence type="ECO:0000256" key="4">
    <source>
        <dbReference type="ARBA" id="ARBA00022519"/>
    </source>
</evidence>
<evidence type="ECO:0000256" key="8">
    <source>
        <dbReference type="SAM" id="Coils"/>
    </source>
</evidence>
<feature type="domain" description="Multidrug resistance protein MdtA-like alpha-helical hairpin" evidence="11">
    <location>
        <begin position="130"/>
        <end position="199"/>
    </location>
</feature>
<feature type="domain" description="Multidrug resistance protein MdtA-like beta-barrel" evidence="13">
    <location>
        <begin position="236"/>
        <end position="319"/>
    </location>
</feature>
<name>A0A0A4AD98_9GAMM</name>
<comment type="caution">
    <text evidence="15">The sequence shown here is derived from an EMBL/GenBank/DDBJ whole genome shotgun (WGS) entry which is preliminary data.</text>
</comment>
<evidence type="ECO:0000256" key="1">
    <source>
        <dbReference type="ARBA" id="ARBA00009477"/>
    </source>
</evidence>
<feature type="domain" description="Multidrug resistance protein MdtA-like C-terminal permuted SH3" evidence="14">
    <location>
        <begin position="323"/>
        <end position="384"/>
    </location>
</feature>
<dbReference type="Gene3D" id="2.40.30.170">
    <property type="match status" value="1"/>
</dbReference>
<dbReference type="Pfam" id="PF25967">
    <property type="entry name" value="RND-MFP_C"/>
    <property type="match status" value="1"/>
</dbReference>
<keyword evidence="10" id="KW-1133">Transmembrane helix</keyword>
<keyword evidence="10" id="KW-0812">Transmembrane</keyword>
<keyword evidence="4 7" id="KW-0997">Cell inner membrane</keyword>
<evidence type="ECO:0000313" key="16">
    <source>
        <dbReference type="Proteomes" id="UP000030351"/>
    </source>
</evidence>
<dbReference type="PANTHER" id="PTHR30469">
    <property type="entry name" value="MULTIDRUG RESISTANCE PROTEIN MDTA"/>
    <property type="match status" value="1"/>
</dbReference>
<evidence type="ECO:0000256" key="3">
    <source>
        <dbReference type="ARBA" id="ARBA00022475"/>
    </source>
</evidence>
<feature type="domain" description="Multidrug resistance protein MdtA-like barrel-sandwich hybrid" evidence="12">
    <location>
        <begin position="89"/>
        <end position="232"/>
    </location>
</feature>
<accession>A0A0A4AD98</accession>
<dbReference type="InterPro" id="IPR058626">
    <property type="entry name" value="MdtA-like_b-barrel"/>
</dbReference>
<keyword evidence="6 7" id="KW-0472">Membrane</keyword>
<dbReference type="NCBIfam" id="TIGR01730">
    <property type="entry name" value="RND_mfp"/>
    <property type="match status" value="1"/>
</dbReference>
<dbReference type="Proteomes" id="UP000030351">
    <property type="component" value="Unassembled WGS sequence"/>
</dbReference>
<evidence type="ECO:0000259" key="14">
    <source>
        <dbReference type="Pfam" id="PF25967"/>
    </source>
</evidence>
<dbReference type="OrthoDB" id="9783047at2"/>
<dbReference type="EMBL" id="JRUQ01000006">
    <property type="protein sequence ID" value="KGT95818.1"/>
    <property type="molecule type" value="Genomic_DNA"/>
</dbReference>
<comment type="subcellular location">
    <subcellularLocation>
        <location evidence="7">Cell inner membrane</location>
        <topology evidence="7">Peripheral membrane protein</topology>
    </subcellularLocation>
</comment>
<dbReference type="NCBIfam" id="NF008589">
    <property type="entry name" value="PRK11556.1"/>
    <property type="match status" value="1"/>
</dbReference>
<dbReference type="InterPro" id="IPR022824">
    <property type="entry name" value="Multidrug-R_MdtA"/>
</dbReference>
<keyword evidence="3 7" id="KW-1003">Cell membrane</keyword>
<dbReference type="FunFam" id="2.40.420.20:FF:000001">
    <property type="entry name" value="Efflux RND transporter periplasmic adaptor subunit"/>
    <property type="match status" value="1"/>
</dbReference>
<feature type="coiled-coil region" evidence="8">
    <location>
        <begin position="130"/>
        <end position="157"/>
    </location>
</feature>
<comment type="similarity">
    <text evidence="1 7">Belongs to the membrane fusion protein (MFP) (TC 8.A.1) family.</text>
</comment>
<dbReference type="FunFam" id="1.10.287.470:FF:000005">
    <property type="entry name" value="Multidrug resistance protein MdtA"/>
    <property type="match status" value="1"/>
</dbReference>
<feature type="transmembrane region" description="Helical" evidence="10">
    <location>
        <begin position="7"/>
        <end position="27"/>
    </location>
</feature>
<dbReference type="Pfam" id="PF25876">
    <property type="entry name" value="HH_MFP_RND"/>
    <property type="match status" value="1"/>
</dbReference>
<keyword evidence="8" id="KW-0175">Coiled coil</keyword>
<dbReference type="InterPro" id="IPR058624">
    <property type="entry name" value="MdtA-like_HH"/>
</dbReference>
<dbReference type="GO" id="GO:1990281">
    <property type="term" value="C:efflux pump complex"/>
    <property type="evidence" value="ECO:0007669"/>
    <property type="project" value="TreeGrafter"/>
</dbReference>
<dbReference type="Gene3D" id="2.40.50.100">
    <property type="match status" value="1"/>
</dbReference>
<evidence type="ECO:0000256" key="7">
    <source>
        <dbReference type="HAMAP-Rule" id="MF_01422"/>
    </source>
</evidence>
<feature type="region of interest" description="Disordered" evidence="9">
    <location>
        <begin position="35"/>
        <end position="61"/>
    </location>
</feature>
<protein>
    <recommendedName>
        <fullName evidence="7">Multidrug resistance protein MdtA</fullName>
    </recommendedName>
    <alternativeName>
        <fullName evidence="7">Multidrug transporter MdtA</fullName>
    </alternativeName>
</protein>
<evidence type="ECO:0000259" key="13">
    <source>
        <dbReference type="Pfam" id="PF25944"/>
    </source>
</evidence>
<gene>
    <name evidence="7" type="primary">mdtA</name>
    <name evidence="15" type="ORF">NG99_01360</name>
</gene>
<dbReference type="GO" id="GO:0015562">
    <property type="term" value="F:efflux transmembrane transporter activity"/>
    <property type="evidence" value="ECO:0007669"/>
    <property type="project" value="TreeGrafter"/>
</dbReference>
<reference evidence="15 16" key="1">
    <citation type="submission" date="2014-10" db="EMBL/GenBank/DDBJ databases">
        <title>Genome sequence of Erwinia typographi M043b.</title>
        <authorList>
            <person name="Chan K.-G."/>
            <person name="Tan W.-S."/>
        </authorList>
    </citation>
    <scope>NUCLEOTIDE SEQUENCE [LARGE SCALE GENOMIC DNA]</scope>
    <source>
        <strain evidence="15 16">M043b</strain>
    </source>
</reference>
<dbReference type="InterPro" id="IPR058625">
    <property type="entry name" value="MdtA-like_BSH"/>
</dbReference>
<evidence type="ECO:0000313" key="15">
    <source>
        <dbReference type="EMBL" id="KGT95818.1"/>
    </source>
</evidence>
<dbReference type="GO" id="GO:0005886">
    <property type="term" value="C:plasma membrane"/>
    <property type="evidence" value="ECO:0007669"/>
    <property type="project" value="UniProtKB-SubCell"/>
</dbReference>
<dbReference type="HAMAP" id="MF_01422">
    <property type="entry name" value="MdtA"/>
    <property type="match status" value="1"/>
</dbReference>
<dbReference type="InterPro" id="IPR058627">
    <property type="entry name" value="MdtA-like_C"/>
</dbReference>
<dbReference type="eggNOG" id="COG0845">
    <property type="taxonomic scope" value="Bacteria"/>
</dbReference>
<dbReference type="AlphaFoldDB" id="A0A0A4AD98"/>
<evidence type="ECO:0000256" key="10">
    <source>
        <dbReference type="SAM" id="Phobius"/>
    </source>
</evidence>
<dbReference type="Pfam" id="PF25944">
    <property type="entry name" value="Beta-barrel_RND"/>
    <property type="match status" value="1"/>
</dbReference>
<organism evidence="15 16">
    <name type="scientific">Erwinia typographi</name>
    <dbReference type="NCBI Taxonomy" id="371042"/>
    <lineage>
        <taxon>Bacteria</taxon>
        <taxon>Pseudomonadati</taxon>
        <taxon>Pseudomonadota</taxon>
        <taxon>Gammaproteobacteria</taxon>
        <taxon>Enterobacterales</taxon>
        <taxon>Erwiniaceae</taxon>
        <taxon>Erwinia</taxon>
    </lineage>
</organism>
<proteinExistence type="inferred from homology"/>
<keyword evidence="16" id="KW-1185">Reference proteome</keyword>
<dbReference type="STRING" id="371042.NG99_01360"/>
<keyword evidence="2 7" id="KW-0813">Transport</keyword>
<evidence type="ECO:0000256" key="9">
    <source>
        <dbReference type="SAM" id="MobiDB-lite"/>
    </source>
</evidence>
<comment type="subunit">
    <text evidence="7">Part of a tripartite efflux system composed of MdtA, MdtB and MdtC.</text>
</comment>
<evidence type="ECO:0000256" key="5">
    <source>
        <dbReference type="ARBA" id="ARBA00022729"/>
    </source>
</evidence>
<evidence type="ECO:0000259" key="12">
    <source>
        <dbReference type="Pfam" id="PF25917"/>
    </source>
</evidence>
<evidence type="ECO:0000259" key="11">
    <source>
        <dbReference type="Pfam" id="PF25876"/>
    </source>
</evidence>
<dbReference type="InterPro" id="IPR006143">
    <property type="entry name" value="RND_pump_MFP"/>
</dbReference>
<evidence type="ECO:0000256" key="6">
    <source>
        <dbReference type="ARBA" id="ARBA00023136"/>
    </source>
</evidence>
<dbReference type="Gene3D" id="1.10.287.470">
    <property type="entry name" value="Helix hairpin bin"/>
    <property type="match status" value="1"/>
</dbReference>
<dbReference type="PANTHER" id="PTHR30469:SF12">
    <property type="entry name" value="MULTIDRUG RESISTANCE PROTEIN MDTA"/>
    <property type="match status" value="1"/>
</dbReference>
<dbReference type="Pfam" id="PF25917">
    <property type="entry name" value="BSH_RND"/>
    <property type="match status" value="1"/>
</dbReference>
<keyword evidence="5" id="KW-0732">Signal</keyword>
<dbReference type="RefSeq" id="WP_034887597.1">
    <property type="nucleotide sequence ID" value="NZ_JRUQ01000006.1"/>
</dbReference>
<evidence type="ECO:0000256" key="2">
    <source>
        <dbReference type="ARBA" id="ARBA00022448"/>
    </source>
</evidence>
<dbReference type="SUPFAM" id="SSF111369">
    <property type="entry name" value="HlyD-like secretion proteins"/>
    <property type="match status" value="1"/>
</dbReference>
<sequence length="415" mass="43882">MKAQRRSLKILPVLIIAAIAAGGWYWWHSSHSGTTAEKTADAGHHRNGGGKGGGRRGSAGALAPVQAAEALRQSVPQYLSGLGTVTAANTVTLRSRVDGDLVALHFTEGQEVKAGQLIAEIDPRPYQVALTQAQGQLAKDQATLANARRDLARYEKLAKTNLVSQQEMDTQRSLVNETLGTLKADEGSVASAQLNLTYSRVTSPISGRVGLKQVDVGNYVTSGDTSGIVVITQTHPIDLVFSLPENAISTLLTAQKSGQPIPVEAWDRSNKTLLTSGTLLSMDNQIDATTGTVKLKARFSNQDDMLFPNQFVNARLKVSTLQDAIVIPSAALQMGNEGNFVWVVNAENKVSKKLITTGLQDSQKVVVTAGLDAGERVVTDGIDRLTEGAKVEVVAPQATPLTSGKSALPSKGASS</sequence>
<dbReference type="Gene3D" id="2.40.420.20">
    <property type="match status" value="1"/>
</dbReference>